<gene>
    <name evidence="2" type="ORF">DF182_27470</name>
</gene>
<evidence type="ECO:0000313" key="3">
    <source>
        <dbReference type="Proteomes" id="UP000253410"/>
    </source>
</evidence>
<feature type="transmembrane region" description="Helical" evidence="1">
    <location>
        <begin position="190"/>
        <end position="210"/>
    </location>
</feature>
<evidence type="ECO:0000313" key="2">
    <source>
        <dbReference type="EMBL" id="RBL90208.1"/>
    </source>
</evidence>
<keyword evidence="1" id="KW-1133">Transmembrane helix</keyword>
<keyword evidence="1" id="KW-0812">Transmembrane</keyword>
<accession>A0A365XVT7</accession>
<keyword evidence="1" id="KW-0472">Membrane</keyword>
<organism evidence="2 3">
    <name type="scientific">Chitinophaga flava</name>
    <dbReference type="NCBI Taxonomy" id="2259036"/>
    <lineage>
        <taxon>Bacteria</taxon>
        <taxon>Pseudomonadati</taxon>
        <taxon>Bacteroidota</taxon>
        <taxon>Chitinophagia</taxon>
        <taxon>Chitinophagales</taxon>
        <taxon>Chitinophagaceae</taxon>
        <taxon>Chitinophaga</taxon>
    </lineage>
</organism>
<protein>
    <submittedName>
        <fullName evidence="2">Uncharacterized protein</fullName>
    </submittedName>
</protein>
<dbReference type="Proteomes" id="UP000253410">
    <property type="component" value="Unassembled WGS sequence"/>
</dbReference>
<dbReference type="AlphaFoldDB" id="A0A365XVT7"/>
<proteinExistence type="predicted"/>
<name>A0A365XVT7_9BACT</name>
<comment type="caution">
    <text evidence="2">The sequence shown here is derived from an EMBL/GenBank/DDBJ whole genome shotgun (WGS) entry which is preliminary data.</text>
</comment>
<keyword evidence="3" id="KW-1185">Reference proteome</keyword>
<dbReference type="EMBL" id="QFFJ01000002">
    <property type="protein sequence ID" value="RBL90208.1"/>
    <property type="molecule type" value="Genomic_DNA"/>
</dbReference>
<feature type="transmembrane region" description="Helical" evidence="1">
    <location>
        <begin position="216"/>
        <end position="239"/>
    </location>
</feature>
<evidence type="ECO:0000256" key="1">
    <source>
        <dbReference type="SAM" id="Phobius"/>
    </source>
</evidence>
<sequence>MIKTDPENQEVLFEGNNSLAYFWLLLLEKHDIERVKPAFQMLYETTDESMDGEPIDTDIRILRSEALQNGAVHRSYIGTVYPALLPLYDEWLAYLAATPSHDDILYIDLEEFSGFYANVNQFLEELLSFYTHVKKGDAYFEPVISSTTGWEAIGRKQFYEFSAHYRSTPETVPYRKKITSGQPISAGYKLLLWIWGIISVGLFATGIYAVTRFQALWSKVLAALIILTGVLLLIIGGFTRIYERSQQKKAAP</sequence>
<reference evidence="2 3" key="1">
    <citation type="submission" date="2018-05" db="EMBL/GenBank/DDBJ databases">
        <title>Chitinophaga sp. K3CV102501T nov., isolated from isolated from a monsoon evergreen broad-leaved forest soil.</title>
        <authorList>
            <person name="Lv Y."/>
        </authorList>
    </citation>
    <scope>NUCLEOTIDE SEQUENCE [LARGE SCALE GENOMIC DNA]</scope>
    <source>
        <strain evidence="2 3">GDMCC 1.1325</strain>
    </source>
</reference>